<comment type="function">
    <text evidence="2">Involved in fatty acylation of protoxin at internal lysine residues, thereby converting it to the active toxin.</text>
</comment>
<evidence type="ECO:0000256" key="1">
    <source>
        <dbReference type="ARBA" id="ARBA00005686"/>
    </source>
</evidence>
<dbReference type="InterPro" id="IPR003996">
    <property type="entry name" value="RTX_toxin-activating_protC_bac"/>
</dbReference>
<keyword evidence="2" id="KW-0204">Cytolysis</keyword>
<dbReference type="PRINTS" id="PR01489">
    <property type="entry name" value="RTXTOXINC"/>
</dbReference>
<dbReference type="Pfam" id="PF02794">
    <property type="entry name" value="HlyC"/>
    <property type="match status" value="1"/>
</dbReference>
<keyword evidence="2" id="KW-0963">Cytoplasm</keyword>
<comment type="similarity">
    <text evidence="1 2">Belongs to the RTX toxin acyltransferase family.</text>
</comment>
<comment type="subcellular location">
    <subcellularLocation>
        <location evidence="2">Cytoplasm</location>
    </subcellularLocation>
</comment>
<dbReference type="EMBL" id="DSKI01000912">
    <property type="protein sequence ID" value="HEB45487.1"/>
    <property type="molecule type" value="Genomic_DNA"/>
</dbReference>
<name>A0A7C1TAK5_9HYPH</name>
<dbReference type="EC" id="2.3.1.-" evidence="2"/>
<evidence type="ECO:0000313" key="3">
    <source>
        <dbReference type="EMBL" id="HEB45487.1"/>
    </source>
</evidence>
<dbReference type="GO" id="GO:0016746">
    <property type="term" value="F:acyltransferase activity"/>
    <property type="evidence" value="ECO:0007669"/>
    <property type="project" value="UniProtKB-UniRule"/>
</dbReference>
<evidence type="ECO:0000256" key="2">
    <source>
        <dbReference type="RuleBase" id="RU368102"/>
    </source>
</evidence>
<proteinExistence type="inferred from homology"/>
<protein>
    <recommendedName>
        <fullName evidence="2">RTX toxin-activating lysine-acyltransferase</fullName>
        <ecNumber evidence="2">2.3.1.-</ecNumber>
    </recommendedName>
</protein>
<accession>A0A7C1TAK5</accession>
<dbReference type="GO" id="GO:0031640">
    <property type="term" value="P:killing of cells of another organism"/>
    <property type="evidence" value="ECO:0007669"/>
    <property type="project" value="UniProtKB-KW"/>
</dbReference>
<gene>
    <name evidence="3" type="ORF">ENP70_17760</name>
</gene>
<sequence>MKVASRMNSPDNTLALGAAVGLAVHSPYHRKWKVASVERLIMSAIELNQFVLYTDLDRPVGFVSYAFLSPDVERKILGRTGSMERADWNSGPQPWVIDVLAPFGHGPSIVTDLRKTQFPDSIVMSIRRTTDGAIRRVNMWRGANVEAIPSQFRDRLGL</sequence>
<dbReference type="GO" id="GO:0009404">
    <property type="term" value="P:toxin metabolic process"/>
    <property type="evidence" value="ECO:0007669"/>
    <property type="project" value="UniProtKB-UniRule"/>
</dbReference>
<keyword evidence="2 3" id="KW-0808">Transferase</keyword>
<reference evidence="3" key="1">
    <citation type="journal article" date="2020" name="mSystems">
        <title>Genome- and Community-Level Interaction Insights into Carbon Utilization and Element Cycling Functions of Hydrothermarchaeota in Hydrothermal Sediment.</title>
        <authorList>
            <person name="Zhou Z."/>
            <person name="Liu Y."/>
            <person name="Xu W."/>
            <person name="Pan J."/>
            <person name="Luo Z.H."/>
            <person name="Li M."/>
        </authorList>
    </citation>
    <scope>NUCLEOTIDE SEQUENCE [LARGE SCALE GENOMIC DNA]</scope>
    <source>
        <strain evidence="3">SpSt-243</strain>
    </source>
</reference>
<dbReference type="GO" id="GO:0005737">
    <property type="term" value="C:cytoplasm"/>
    <property type="evidence" value="ECO:0007669"/>
    <property type="project" value="UniProtKB-SubCell"/>
</dbReference>
<dbReference type="AlphaFoldDB" id="A0A7C1TAK5"/>
<organism evidence="3">
    <name type="scientific">Agrobacterium albertimagni</name>
    <dbReference type="NCBI Taxonomy" id="147266"/>
    <lineage>
        <taxon>Bacteria</taxon>
        <taxon>Pseudomonadati</taxon>
        <taxon>Pseudomonadota</taxon>
        <taxon>Alphaproteobacteria</taxon>
        <taxon>Hyphomicrobiales</taxon>
        <taxon>Rhizobiaceae</taxon>
        <taxon>Rhizobium/Agrobacterium group</taxon>
        <taxon>Agrobacterium</taxon>
    </lineage>
</organism>
<comment type="caution">
    <text evidence="3">The sequence shown here is derived from an EMBL/GenBank/DDBJ whole genome shotgun (WGS) entry which is preliminary data.</text>
</comment>
<keyword evidence="2 3" id="KW-0012">Acyltransferase</keyword>